<sequence>HHTQQVYDILESYRIGNLREEDYLKPDQNDLDLMDFIPERDQSLLIHHDKPFNAETPGEILIQNFNTPNEKFFIRNHLSVPRVDAEDYVLEIEGFGLNGSFEFTLEQLKTLFPKHTVTSVIQCGGNRRDDLNKFKQVKGIGWKLGAIGNTRWSG</sequence>
<keyword evidence="5" id="KW-0408">Iron</keyword>
<evidence type="ECO:0000259" key="6">
    <source>
        <dbReference type="Pfam" id="PF00174"/>
    </source>
</evidence>
<keyword evidence="4" id="KW-0560">Oxidoreductase</keyword>
<dbReference type="Proteomes" id="UP000194236">
    <property type="component" value="Unassembled WGS sequence"/>
</dbReference>
<gene>
    <name evidence="7" type="ORF">BLA29_012709</name>
</gene>
<dbReference type="InterPro" id="IPR000572">
    <property type="entry name" value="OxRdtase_Mopterin-bd_dom"/>
</dbReference>
<dbReference type="GO" id="GO:0046872">
    <property type="term" value="F:metal ion binding"/>
    <property type="evidence" value="ECO:0007669"/>
    <property type="project" value="UniProtKB-KW"/>
</dbReference>
<dbReference type="GO" id="GO:0008482">
    <property type="term" value="F:sulfite oxidase activity"/>
    <property type="evidence" value="ECO:0007669"/>
    <property type="project" value="TreeGrafter"/>
</dbReference>
<feature type="non-terminal residue" evidence="7">
    <location>
        <position position="154"/>
    </location>
</feature>
<evidence type="ECO:0000256" key="3">
    <source>
        <dbReference type="ARBA" id="ARBA00022723"/>
    </source>
</evidence>
<dbReference type="Gene3D" id="3.90.420.10">
    <property type="entry name" value="Oxidoreductase, molybdopterin-binding domain"/>
    <property type="match status" value="1"/>
</dbReference>
<comment type="cofactor">
    <cofactor evidence="1">
        <name>Mo-molybdopterin</name>
        <dbReference type="ChEBI" id="CHEBI:71302"/>
    </cofactor>
</comment>
<dbReference type="PANTHER" id="PTHR19372:SF7">
    <property type="entry name" value="SULFITE OXIDASE, MITOCHONDRIAL"/>
    <property type="match status" value="1"/>
</dbReference>
<reference evidence="7 8" key="1">
    <citation type="submission" date="2017-03" db="EMBL/GenBank/DDBJ databases">
        <title>Genome Survey of Euroglyphus maynei.</title>
        <authorList>
            <person name="Arlian L.G."/>
            <person name="Morgan M.S."/>
            <person name="Rider S.D."/>
        </authorList>
    </citation>
    <scope>NUCLEOTIDE SEQUENCE [LARGE SCALE GENOMIC DNA]</scope>
    <source>
        <strain evidence="7">Arlian Lab</strain>
        <tissue evidence="7">Whole body</tissue>
    </source>
</reference>
<dbReference type="PROSITE" id="PS00559">
    <property type="entry name" value="MOLYBDOPTERIN_EUK"/>
    <property type="match status" value="1"/>
</dbReference>
<feature type="non-terminal residue" evidence="7">
    <location>
        <position position="1"/>
    </location>
</feature>
<keyword evidence="8" id="KW-1185">Reference proteome</keyword>
<evidence type="ECO:0000313" key="7">
    <source>
        <dbReference type="EMBL" id="OTF76749.1"/>
    </source>
</evidence>
<dbReference type="InterPro" id="IPR036374">
    <property type="entry name" value="OxRdtase_Mopterin-bd_sf"/>
</dbReference>
<dbReference type="GO" id="GO:0043546">
    <property type="term" value="F:molybdopterin cofactor binding"/>
    <property type="evidence" value="ECO:0007669"/>
    <property type="project" value="InterPro"/>
</dbReference>
<dbReference type="GO" id="GO:0006790">
    <property type="term" value="P:sulfur compound metabolic process"/>
    <property type="evidence" value="ECO:0007669"/>
    <property type="project" value="TreeGrafter"/>
</dbReference>
<evidence type="ECO:0000256" key="4">
    <source>
        <dbReference type="ARBA" id="ARBA00023002"/>
    </source>
</evidence>
<protein>
    <submittedName>
        <fullName evidence="7">Sulfite oxidase, mitochondrial-like protein</fullName>
    </submittedName>
</protein>
<feature type="domain" description="Oxidoreductase molybdopterin-binding" evidence="6">
    <location>
        <begin position="77"/>
        <end position="154"/>
    </location>
</feature>
<evidence type="ECO:0000256" key="5">
    <source>
        <dbReference type="ARBA" id="ARBA00023004"/>
    </source>
</evidence>
<dbReference type="AlphaFoldDB" id="A0A1Y3B7D4"/>
<evidence type="ECO:0000313" key="8">
    <source>
        <dbReference type="Proteomes" id="UP000194236"/>
    </source>
</evidence>
<dbReference type="PANTHER" id="PTHR19372">
    <property type="entry name" value="SULFITE REDUCTASE"/>
    <property type="match status" value="1"/>
</dbReference>
<organism evidence="7 8">
    <name type="scientific">Euroglyphus maynei</name>
    <name type="common">Mayne's house dust mite</name>
    <dbReference type="NCBI Taxonomy" id="6958"/>
    <lineage>
        <taxon>Eukaryota</taxon>
        <taxon>Metazoa</taxon>
        <taxon>Ecdysozoa</taxon>
        <taxon>Arthropoda</taxon>
        <taxon>Chelicerata</taxon>
        <taxon>Arachnida</taxon>
        <taxon>Acari</taxon>
        <taxon>Acariformes</taxon>
        <taxon>Sarcoptiformes</taxon>
        <taxon>Astigmata</taxon>
        <taxon>Psoroptidia</taxon>
        <taxon>Analgoidea</taxon>
        <taxon>Pyroglyphidae</taxon>
        <taxon>Pyroglyphinae</taxon>
        <taxon>Euroglyphus</taxon>
    </lineage>
</organism>
<dbReference type="EMBL" id="MUJZ01035955">
    <property type="protein sequence ID" value="OTF76749.1"/>
    <property type="molecule type" value="Genomic_DNA"/>
</dbReference>
<dbReference type="GO" id="GO:0005739">
    <property type="term" value="C:mitochondrion"/>
    <property type="evidence" value="ECO:0007669"/>
    <property type="project" value="TreeGrafter"/>
</dbReference>
<accession>A0A1Y3B7D4</accession>
<evidence type="ECO:0000256" key="2">
    <source>
        <dbReference type="ARBA" id="ARBA00022505"/>
    </source>
</evidence>
<dbReference type="InterPro" id="IPR008335">
    <property type="entry name" value="Mopterin_OxRdtase_euk"/>
</dbReference>
<proteinExistence type="predicted"/>
<dbReference type="SUPFAM" id="SSF56524">
    <property type="entry name" value="Oxidoreductase molybdopterin-binding domain"/>
    <property type="match status" value="1"/>
</dbReference>
<keyword evidence="2" id="KW-0500">Molybdenum</keyword>
<dbReference type="GO" id="GO:0020037">
    <property type="term" value="F:heme binding"/>
    <property type="evidence" value="ECO:0007669"/>
    <property type="project" value="TreeGrafter"/>
</dbReference>
<dbReference type="OrthoDB" id="10051395at2759"/>
<dbReference type="Pfam" id="PF00174">
    <property type="entry name" value="Oxidored_molyb"/>
    <property type="match status" value="1"/>
</dbReference>
<dbReference type="PRINTS" id="PR00407">
    <property type="entry name" value="EUMOPTERIN"/>
</dbReference>
<comment type="caution">
    <text evidence="7">The sequence shown here is derived from an EMBL/GenBank/DDBJ whole genome shotgun (WGS) entry which is preliminary data.</text>
</comment>
<dbReference type="InterPro" id="IPR022407">
    <property type="entry name" value="OxRdtase_Mopterin_BS"/>
</dbReference>
<name>A0A1Y3B7D4_EURMA</name>
<evidence type="ECO:0000256" key="1">
    <source>
        <dbReference type="ARBA" id="ARBA00001924"/>
    </source>
</evidence>
<keyword evidence="3" id="KW-0479">Metal-binding</keyword>